<dbReference type="RefSeq" id="WP_096602666.1">
    <property type="nucleotide sequence ID" value="NZ_OBEN01000008.1"/>
</dbReference>
<dbReference type="AlphaFoldDB" id="A0A285P0Q4"/>
<keyword evidence="4" id="KW-0411">Iron-sulfur</keyword>
<evidence type="ECO:0000256" key="2">
    <source>
        <dbReference type="ARBA" id="ARBA00022723"/>
    </source>
</evidence>
<reference evidence="7" key="1">
    <citation type="submission" date="2017-09" db="EMBL/GenBank/DDBJ databases">
        <authorList>
            <person name="Varghese N."/>
            <person name="Submissions S."/>
        </authorList>
    </citation>
    <scope>NUCLEOTIDE SEQUENCE [LARGE SCALE GENOMIC DNA]</scope>
    <source>
        <strain evidence="7">DSM 2913</strain>
    </source>
</reference>
<feature type="domain" description="HhH-GPD" evidence="5">
    <location>
        <begin position="48"/>
        <end position="196"/>
    </location>
</feature>
<dbReference type="EMBL" id="OBEN01000008">
    <property type="protein sequence ID" value="SNZ15324.1"/>
    <property type="molecule type" value="Genomic_DNA"/>
</dbReference>
<dbReference type="PIRSF" id="PIRSF001435">
    <property type="entry name" value="Nth"/>
    <property type="match status" value="1"/>
</dbReference>
<name>A0A285P0Q4_9AQUI</name>
<dbReference type="Proteomes" id="UP000218627">
    <property type="component" value="Unassembled WGS sequence"/>
</dbReference>
<dbReference type="InterPro" id="IPR023170">
    <property type="entry name" value="HhH_base_excis_C"/>
</dbReference>
<organism evidence="6 7">
    <name type="scientific">Hydrogenobacter hydrogenophilus</name>
    <dbReference type="NCBI Taxonomy" id="35835"/>
    <lineage>
        <taxon>Bacteria</taxon>
        <taxon>Pseudomonadati</taxon>
        <taxon>Aquificota</taxon>
        <taxon>Aquificia</taxon>
        <taxon>Aquificales</taxon>
        <taxon>Aquificaceae</taxon>
        <taxon>Hydrogenobacter</taxon>
    </lineage>
</organism>
<sequence>MSYKKSLLSVYQTLLDLYGYQNWWPIDAEYHRLIGTDPREEIVISAVLTQNTSWKNVEKALENIKRYGILSLEFIRSSDEKTIQELIRPAGFYRLKAQRLKEVAVFLNPVDKVKHVKRQDLLKVKGIGRETADVILLYAGERLHFVVDKYTQRFMERFYGIKGNYESLKHFFEEHLPKDIKIYKEFHALIDEHAKKYCRSSPICKDCPLKDVCISASPSF</sequence>
<dbReference type="PANTHER" id="PTHR10359:SF19">
    <property type="entry name" value="DNA REPAIR GLYCOSYLASE MJ1434-RELATED"/>
    <property type="match status" value="1"/>
</dbReference>
<keyword evidence="3" id="KW-0408">Iron</keyword>
<dbReference type="GO" id="GO:0003824">
    <property type="term" value="F:catalytic activity"/>
    <property type="evidence" value="ECO:0007669"/>
    <property type="project" value="InterPro"/>
</dbReference>
<evidence type="ECO:0000256" key="4">
    <source>
        <dbReference type="ARBA" id="ARBA00023014"/>
    </source>
</evidence>
<keyword evidence="2" id="KW-0479">Metal-binding</keyword>
<evidence type="ECO:0000313" key="7">
    <source>
        <dbReference type="Proteomes" id="UP000218627"/>
    </source>
</evidence>
<dbReference type="InterPro" id="IPR011257">
    <property type="entry name" value="DNA_glycosylase"/>
</dbReference>
<evidence type="ECO:0000259" key="5">
    <source>
        <dbReference type="SMART" id="SM00478"/>
    </source>
</evidence>
<evidence type="ECO:0000256" key="3">
    <source>
        <dbReference type="ARBA" id="ARBA00023004"/>
    </source>
</evidence>
<accession>A0A285P0Q4</accession>
<dbReference type="Gene3D" id="1.10.340.30">
    <property type="entry name" value="Hypothetical protein, domain 2"/>
    <property type="match status" value="1"/>
</dbReference>
<dbReference type="CDD" id="cd00056">
    <property type="entry name" value="ENDO3c"/>
    <property type="match status" value="1"/>
</dbReference>
<dbReference type="Gene3D" id="1.10.1670.10">
    <property type="entry name" value="Helix-hairpin-Helix base-excision DNA repair enzymes (C-terminal)"/>
    <property type="match status" value="1"/>
</dbReference>
<dbReference type="PANTHER" id="PTHR10359">
    <property type="entry name" value="A/G-SPECIFIC ADENINE GLYCOSYLASE/ENDONUCLEASE III"/>
    <property type="match status" value="1"/>
</dbReference>
<dbReference type="Pfam" id="PF00730">
    <property type="entry name" value="HhH-GPD"/>
    <property type="match status" value="1"/>
</dbReference>
<protein>
    <submittedName>
        <fullName evidence="6">DNA-3-methyladenine glycosylase III</fullName>
    </submittedName>
</protein>
<dbReference type="GO" id="GO:0046872">
    <property type="term" value="F:metal ion binding"/>
    <property type="evidence" value="ECO:0007669"/>
    <property type="project" value="UniProtKB-KW"/>
</dbReference>
<dbReference type="SMART" id="SM00478">
    <property type="entry name" value="ENDO3c"/>
    <property type="match status" value="1"/>
</dbReference>
<dbReference type="SUPFAM" id="SSF48150">
    <property type="entry name" value="DNA-glycosylase"/>
    <property type="match status" value="1"/>
</dbReference>
<dbReference type="GO" id="GO:0051539">
    <property type="term" value="F:4 iron, 4 sulfur cluster binding"/>
    <property type="evidence" value="ECO:0007669"/>
    <property type="project" value="UniProtKB-KW"/>
</dbReference>
<dbReference type="InterPro" id="IPR003265">
    <property type="entry name" value="HhH-GPD_domain"/>
</dbReference>
<dbReference type="GO" id="GO:0006284">
    <property type="term" value="P:base-excision repair"/>
    <property type="evidence" value="ECO:0007669"/>
    <property type="project" value="InterPro"/>
</dbReference>
<keyword evidence="7" id="KW-1185">Reference proteome</keyword>
<dbReference type="OrthoDB" id="9802365at2"/>
<keyword evidence="1" id="KW-0004">4Fe-4S</keyword>
<gene>
    <name evidence="6" type="ORF">SAMN06265353_1340</name>
</gene>
<evidence type="ECO:0000313" key="6">
    <source>
        <dbReference type="EMBL" id="SNZ15324.1"/>
    </source>
</evidence>
<evidence type="ECO:0000256" key="1">
    <source>
        <dbReference type="ARBA" id="ARBA00022485"/>
    </source>
</evidence>
<proteinExistence type="predicted"/>